<gene>
    <name evidence="3" type="ORF">CCR75_006910</name>
</gene>
<feature type="compositionally biased region" description="Basic and acidic residues" evidence="2">
    <location>
        <begin position="118"/>
        <end position="127"/>
    </location>
</feature>
<keyword evidence="4" id="KW-1185">Reference proteome</keyword>
<dbReference type="OrthoDB" id="164904at2759"/>
<organism evidence="3 4">
    <name type="scientific">Bremia lactucae</name>
    <name type="common">Lettuce downy mildew</name>
    <dbReference type="NCBI Taxonomy" id="4779"/>
    <lineage>
        <taxon>Eukaryota</taxon>
        <taxon>Sar</taxon>
        <taxon>Stramenopiles</taxon>
        <taxon>Oomycota</taxon>
        <taxon>Peronosporomycetes</taxon>
        <taxon>Peronosporales</taxon>
        <taxon>Peronosporaceae</taxon>
        <taxon>Bremia</taxon>
    </lineage>
</organism>
<accession>A0A976NYC4</accession>
<evidence type="ECO:0000256" key="2">
    <source>
        <dbReference type="SAM" id="MobiDB-lite"/>
    </source>
</evidence>
<dbReference type="GeneID" id="94350646"/>
<dbReference type="PANTHER" id="PTHR31911">
    <property type="entry name" value="PROTEIN FAM133"/>
    <property type="match status" value="1"/>
</dbReference>
<dbReference type="PANTHER" id="PTHR31911:SF1">
    <property type="entry name" value="FAMILY WITH SEQUENCE SIMILARITY 133 MEMBER B-RELATED"/>
    <property type="match status" value="1"/>
</dbReference>
<evidence type="ECO:0000313" key="3">
    <source>
        <dbReference type="EMBL" id="TDH72401.1"/>
    </source>
</evidence>
<dbReference type="KEGG" id="blac:94350646"/>
<name>A0A976NYC4_BRELC</name>
<feature type="compositionally biased region" description="Basic and acidic residues" evidence="2">
    <location>
        <begin position="136"/>
        <end position="167"/>
    </location>
</feature>
<comment type="caution">
    <text evidence="3">The sequence shown here is derived from an EMBL/GenBank/DDBJ whole genome shotgun (WGS) entry which is preliminary data.</text>
</comment>
<dbReference type="Proteomes" id="UP000294530">
    <property type="component" value="Unassembled WGS sequence"/>
</dbReference>
<proteinExistence type="inferred from homology"/>
<evidence type="ECO:0000256" key="1">
    <source>
        <dbReference type="ARBA" id="ARBA00009569"/>
    </source>
</evidence>
<dbReference type="AlphaFoldDB" id="A0A976NYC4"/>
<protein>
    <submittedName>
        <fullName evidence="3">Uncharacterized protein</fullName>
    </submittedName>
</protein>
<sequence>MASVDTIALYERILWLVDPSELDRTSNAVLQEEFTNLANSVRTVAATFAKVEEVRDAVNQLEQGKASVSRSESLIELMDSLIQLQHELQCQIDYVANGMKTVDGNDEKQNEKRKRHVKMDVDAKASWKDSVSSSKSSKDGNLKKQKRVAEQPHESKMATPRDKKNDSKGSLAHGALRTLSTIPTINERISHETKNKWEKSLTDLKRVIDHQLVRDTHSNDTSATDIAVRALDAVVAILQKLEVMPQYAKEVRALIAALSDACPDTKVLRTCLHRAKTQLKTLERSHSSIVDKDSDTALATETVESLKSQLKAFQDLVTTMKKKPKKEKPKSIMKALEVLQKVMANDLNCTQHVHVRHAVEKIKNWICDFSSQDKIMNGYKKFAHHFVTYSNKMDDPHMQNDSQKLATGLLRLISTRKRKVSTDLSHSTSAKTSKNMRNRLVDVLTQAEQFKSGNFSLKQLNQVVKNYGDIMSYQSSEWNPLKDVTSRVCADKLLICIQMVEKATAREKYLKSINKWERLMDNHIARKPKNL</sequence>
<comment type="similarity">
    <text evidence="1">Belongs to the FAM133 family.</text>
</comment>
<feature type="region of interest" description="Disordered" evidence="2">
    <location>
        <begin position="101"/>
        <end position="177"/>
    </location>
</feature>
<dbReference type="EMBL" id="SHOA02000012">
    <property type="protein sequence ID" value="TDH72401.1"/>
    <property type="molecule type" value="Genomic_DNA"/>
</dbReference>
<dbReference type="InterPro" id="IPR026766">
    <property type="entry name" value="Fam133"/>
</dbReference>
<dbReference type="RefSeq" id="XP_067821900.1">
    <property type="nucleotide sequence ID" value="XM_067964975.1"/>
</dbReference>
<reference evidence="3 4" key="1">
    <citation type="journal article" date="2021" name="Genome Biol.">
        <title>AFLAP: assembly-free linkage analysis pipeline using k-mers from genome sequencing data.</title>
        <authorList>
            <person name="Fletcher K."/>
            <person name="Zhang L."/>
            <person name="Gil J."/>
            <person name="Han R."/>
            <person name="Cavanaugh K."/>
            <person name="Michelmore R."/>
        </authorList>
    </citation>
    <scope>NUCLEOTIDE SEQUENCE [LARGE SCALE GENOMIC DNA]</scope>
    <source>
        <strain evidence="3 4">SF5</strain>
    </source>
</reference>
<evidence type="ECO:0000313" key="4">
    <source>
        <dbReference type="Proteomes" id="UP000294530"/>
    </source>
</evidence>